<evidence type="ECO:0000313" key="3">
    <source>
        <dbReference type="Proteomes" id="UP000490939"/>
    </source>
</evidence>
<comment type="caution">
    <text evidence="2">The sequence shown here is derived from an EMBL/GenBank/DDBJ whole genome shotgun (WGS) entry which is preliminary data.</text>
</comment>
<dbReference type="Proteomes" id="UP000490939">
    <property type="component" value="Unassembled WGS sequence"/>
</dbReference>
<reference evidence="2 3" key="1">
    <citation type="submission" date="2019-07" db="EMBL/GenBank/DDBJ databases">
        <title>Venturia inaequalis Genome Resource.</title>
        <authorList>
            <person name="Lichtner F.J."/>
        </authorList>
    </citation>
    <scope>NUCLEOTIDE SEQUENCE [LARGE SCALE GENOMIC DNA]</scope>
    <source>
        <strain evidence="2 3">DMI_063113</strain>
    </source>
</reference>
<dbReference type="AlphaFoldDB" id="A0A8H3U3R7"/>
<gene>
    <name evidence="2" type="ORF">EG327_001525</name>
</gene>
<dbReference type="PROSITE" id="PS50181">
    <property type="entry name" value="FBOX"/>
    <property type="match status" value="1"/>
</dbReference>
<feature type="domain" description="F-box" evidence="1">
    <location>
        <begin position="2"/>
        <end position="51"/>
    </location>
</feature>
<evidence type="ECO:0000259" key="1">
    <source>
        <dbReference type="PROSITE" id="PS50181"/>
    </source>
</evidence>
<protein>
    <recommendedName>
        <fullName evidence="1">F-box domain-containing protein</fullName>
    </recommendedName>
</protein>
<organism evidence="2 3">
    <name type="scientific">Venturia inaequalis</name>
    <name type="common">Apple scab fungus</name>
    <dbReference type="NCBI Taxonomy" id="5025"/>
    <lineage>
        <taxon>Eukaryota</taxon>
        <taxon>Fungi</taxon>
        <taxon>Dikarya</taxon>
        <taxon>Ascomycota</taxon>
        <taxon>Pezizomycotina</taxon>
        <taxon>Dothideomycetes</taxon>
        <taxon>Pleosporomycetidae</taxon>
        <taxon>Venturiales</taxon>
        <taxon>Venturiaceae</taxon>
        <taxon>Venturia</taxon>
    </lineage>
</organism>
<accession>A0A8H3U3R7</accession>
<evidence type="ECO:0000313" key="2">
    <source>
        <dbReference type="EMBL" id="KAE9963361.1"/>
    </source>
</evidence>
<dbReference type="EMBL" id="WNWR01001408">
    <property type="protein sequence ID" value="KAE9963361.1"/>
    <property type="molecule type" value="Genomic_DNA"/>
</dbReference>
<dbReference type="InterPro" id="IPR001810">
    <property type="entry name" value="F-box_dom"/>
</dbReference>
<keyword evidence="3" id="KW-1185">Reference proteome</keyword>
<name>A0A8H3U3R7_VENIN</name>
<proteinExistence type="predicted"/>
<sequence>MGILLTELPAKIIEQICSPLDEYDLRKLRLTSRAINQKSLHYCSKALFHTLPTRLSRNSLQKWQKVLRNTVLAQGVRTILWKDYGQDIGPDETSPLHPCLQALSQVLAITTNCNGLSFRSIPARVTSDYVKEEHEPPKHLALLWAVLASHDFHSLALELTSPFCYKQINSSWRQQDGTPKPDIKAAWERLENLTINYDASPERRKHTKWPRPLFASAVKLRSLTLDIMYPATGPKALRLLDDAATFPVLENLTLKGFGITEDSLLKFLARQGSTLRRVDFTLRVTESGESWEPMVLLLRDNASQLEHISLRRAKDRLATKICLSFNGLCGEDLLPGAENMEFKTEQKRGVRWAGKHVAVSYAGPDMSAALSLIHRSLDVEEDTVVGS</sequence>